<evidence type="ECO:0000256" key="3">
    <source>
        <dbReference type="ARBA" id="ARBA00023082"/>
    </source>
</evidence>
<dbReference type="Proteomes" id="UP000674425">
    <property type="component" value="Unassembled WGS sequence"/>
</dbReference>
<dbReference type="AlphaFoldDB" id="A0A1I7EF76"/>
<feature type="domain" description="RNA polymerase sigma factor 70 region 4 type 2" evidence="5">
    <location>
        <begin position="162"/>
        <end position="210"/>
    </location>
</feature>
<accession>A0A1I7EF76</accession>
<protein>
    <submittedName>
        <fullName evidence="7">RNA polymerase sigma-70 factor, ECF subfamily</fullName>
    </submittedName>
</protein>
<dbReference type="Gene3D" id="1.10.10.10">
    <property type="entry name" value="Winged helix-like DNA-binding domain superfamily/Winged helix DNA-binding domain"/>
    <property type="match status" value="1"/>
</dbReference>
<sequence length="225" mass="25496">MQGRTGFAPAERKFVSIREFYDIFRPITRTHAAPTPKRMASDKELADFLAGVERRAFKQTVYAVRDDDASLDIVQDAMIKLAEKYGDRPAAELPLLFQRILQNAMHDYFRRAKVRNTWVSLFSSLGNADDDEFDPLETFEAQQGSAGSESNEQKLEREQVLQLIDDEIQKLPARQREAFLMRYWEDMDVAETAAAMGCSEGSVKTHCSRATHTLAQALKAKGITL</sequence>
<evidence type="ECO:0000259" key="5">
    <source>
        <dbReference type="Pfam" id="PF08281"/>
    </source>
</evidence>
<keyword evidence="4" id="KW-0804">Transcription</keyword>
<dbReference type="CDD" id="cd06171">
    <property type="entry name" value="Sigma70_r4"/>
    <property type="match status" value="1"/>
</dbReference>
<dbReference type="Pfam" id="PF08281">
    <property type="entry name" value="Sigma70_r4_2"/>
    <property type="match status" value="1"/>
</dbReference>
<dbReference type="EMBL" id="FPBH01000018">
    <property type="protein sequence ID" value="SFU22542.1"/>
    <property type="molecule type" value="Genomic_DNA"/>
</dbReference>
<evidence type="ECO:0000313" key="9">
    <source>
        <dbReference type="Proteomes" id="UP000674425"/>
    </source>
</evidence>
<dbReference type="InterPro" id="IPR036388">
    <property type="entry name" value="WH-like_DNA-bd_sf"/>
</dbReference>
<dbReference type="NCBIfam" id="TIGR02937">
    <property type="entry name" value="sigma70-ECF"/>
    <property type="match status" value="1"/>
</dbReference>
<gene>
    <name evidence="6" type="ORF">R69658_04075</name>
    <name evidence="7" type="ORF">SAMN05192563_1018131</name>
</gene>
<dbReference type="GO" id="GO:0003677">
    <property type="term" value="F:DNA binding"/>
    <property type="evidence" value="ECO:0007669"/>
    <property type="project" value="InterPro"/>
</dbReference>
<dbReference type="SUPFAM" id="SSF88659">
    <property type="entry name" value="Sigma3 and sigma4 domains of RNA polymerase sigma factors"/>
    <property type="match status" value="1"/>
</dbReference>
<evidence type="ECO:0000256" key="1">
    <source>
        <dbReference type="ARBA" id="ARBA00010641"/>
    </source>
</evidence>
<evidence type="ECO:0000313" key="6">
    <source>
        <dbReference type="EMBL" id="CAE6781130.1"/>
    </source>
</evidence>
<dbReference type="GO" id="GO:0016987">
    <property type="term" value="F:sigma factor activity"/>
    <property type="evidence" value="ECO:0007669"/>
    <property type="project" value="UniProtKB-KW"/>
</dbReference>
<proteinExistence type="inferred from homology"/>
<dbReference type="InterPro" id="IPR014284">
    <property type="entry name" value="RNA_pol_sigma-70_dom"/>
</dbReference>
<dbReference type="InterPro" id="IPR013324">
    <property type="entry name" value="RNA_pol_sigma_r3/r4-like"/>
</dbReference>
<comment type="similarity">
    <text evidence="1">Belongs to the sigma-70 factor family. ECF subfamily.</text>
</comment>
<dbReference type="InterPro" id="IPR039425">
    <property type="entry name" value="RNA_pol_sigma-70-like"/>
</dbReference>
<dbReference type="Proteomes" id="UP000198844">
    <property type="component" value="Unassembled WGS sequence"/>
</dbReference>
<reference evidence="6 9" key="2">
    <citation type="submission" date="2021-02" db="EMBL/GenBank/DDBJ databases">
        <authorList>
            <person name="Vanwijnsberghe S."/>
        </authorList>
    </citation>
    <scope>NUCLEOTIDE SEQUENCE [LARGE SCALE GENOMIC DNA]</scope>
    <source>
        <strain evidence="6 9">R-69658</strain>
    </source>
</reference>
<evidence type="ECO:0000313" key="7">
    <source>
        <dbReference type="EMBL" id="SFU22542.1"/>
    </source>
</evidence>
<dbReference type="PANTHER" id="PTHR43133:SF64">
    <property type="entry name" value="ECF SIGMA FACTOR"/>
    <property type="match status" value="1"/>
</dbReference>
<dbReference type="EMBL" id="CAJNAU010000039">
    <property type="protein sequence ID" value="CAE6781130.1"/>
    <property type="molecule type" value="Genomic_DNA"/>
</dbReference>
<dbReference type="NCBIfam" id="NF006550">
    <property type="entry name" value="PRK09047.1"/>
    <property type="match status" value="1"/>
</dbReference>
<dbReference type="GO" id="GO:0006352">
    <property type="term" value="P:DNA-templated transcription initiation"/>
    <property type="evidence" value="ECO:0007669"/>
    <property type="project" value="InterPro"/>
</dbReference>
<dbReference type="PANTHER" id="PTHR43133">
    <property type="entry name" value="RNA POLYMERASE ECF-TYPE SIGMA FACTO"/>
    <property type="match status" value="1"/>
</dbReference>
<dbReference type="SUPFAM" id="SSF88946">
    <property type="entry name" value="Sigma2 domain of RNA polymerase sigma factors"/>
    <property type="match status" value="1"/>
</dbReference>
<dbReference type="InterPro" id="IPR013325">
    <property type="entry name" value="RNA_pol_sigma_r2"/>
</dbReference>
<dbReference type="InterPro" id="IPR013249">
    <property type="entry name" value="RNA_pol_sigma70_r4_t2"/>
</dbReference>
<evidence type="ECO:0000313" key="8">
    <source>
        <dbReference type="Proteomes" id="UP000198844"/>
    </source>
</evidence>
<evidence type="ECO:0000256" key="4">
    <source>
        <dbReference type="ARBA" id="ARBA00023163"/>
    </source>
</evidence>
<name>A0A1I7EF76_9BURK</name>
<organism evidence="7 8">
    <name type="scientific">Paraburkholderia aspalathi</name>
    <dbReference type="NCBI Taxonomy" id="1324617"/>
    <lineage>
        <taxon>Bacteria</taxon>
        <taxon>Pseudomonadati</taxon>
        <taxon>Pseudomonadota</taxon>
        <taxon>Betaproteobacteria</taxon>
        <taxon>Burkholderiales</taxon>
        <taxon>Burkholderiaceae</taxon>
        <taxon>Paraburkholderia</taxon>
    </lineage>
</organism>
<reference evidence="7 8" key="1">
    <citation type="submission" date="2016-10" db="EMBL/GenBank/DDBJ databases">
        <authorList>
            <person name="de Groot N.N."/>
        </authorList>
    </citation>
    <scope>NUCLEOTIDE SEQUENCE [LARGE SCALE GENOMIC DNA]</scope>
    <source>
        <strain evidence="7 8">LMG 27731</strain>
    </source>
</reference>
<keyword evidence="2" id="KW-0805">Transcription regulation</keyword>
<evidence type="ECO:0000256" key="2">
    <source>
        <dbReference type="ARBA" id="ARBA00023015"/>
    </source>
</evidence>
<keyword evidence="9" id="KW-1185">Reference proteome</keyword>
<keyword evidence="3" id="KW-0731">Sigma factor</keyword>